<comment type="caution">
    <text evidence="2">The sequence shown here is derived from an EMBL/GenBank/DDBJ whole genome shotgun (WGS) entry which is preliminary data.</text>
</comment>
<protein>
    <submittedName>
        <fullName evidence="2">Uncharacterized protein</fullName>
    </submittedName>
</protein>
<feature type="region of interest" description="Disordered" evidence="1">
    <location>
        <begin position="51"/>
        <end position="75"/>
    </location>
</feature>
<dbReference type="EMBL" id="BPLR01004618">
    <property type="protein sequence ID" value="GIX96209.1"/>
    <property type="molecule type" value="Genomic_DNA"/>
</dbReference>
<proteinExistence type="predicted"/>
<dbReference type="AlphaFoldDB" id="A0AAV4PJX9"/>
<keyword evidence="3" id="KW-1185">Reference proteome</keyword>
<accession>A0AAV4PJX9</accession>
<evidence type="ECO:0000256" key="1">
    <source>
        <dbReference type="SAM" id="MobiDB-lite"/>
    </source>
</evidence>
<name>A0AAV4PJX9_CAEEX</name>
<gene>
    <name evidence="2" type="ORF">CEXT_437051</name>
</gene>
<organism evidence="2 3">
    <name type="scientific">Caerostris extrusa</name>
    <name type="common">Bark spider</name>
    <name type="synonym">Caerostris bankana</name>
    <dbReference type="NCBI Taxonomy" id="172846"/>
    <lineage>
        <taxon>Eukaryota</taxon>
        <taxon>Metazoa</taxon>
        <taxon>Ecdysozoa</taxon>
        <taxon>Arthropoda</taxon>
        <taxon>Chelicerata</taxon>
        <taxon>Arachnida</taxon>
        <taxon>Araneae</taxon>
        <taxon>Araneomorphae</taxon>
        <taxon>Entelegynae</taxon>
        <taxon>Araneoidea</taxon>
        <taxon>Araneidae</taxon>
        <taxon>Caerostris</taxon>
    </lineage>
</organism>
<evidence type="ECO:0000313" key="2">
    <source>
        <dbReference type="EMBL" id="GIX96209.1"/>
    </source>
</evidence>
<reference evidence="2 3" key="1">
    <citation type="submission" date="2021-06" db="EMBL/GenBank/DDBJ databases">
        <title>Caerostris extrusa draft genome.</title>
        <authorList>
            <person name="Kono N."/>
            <person name="Arakawa K."/>
        </authorList>
    </citation>
    <scope>NUCLEOTIDE SEQUENCE [LARGE SCALE GENOMIC DNA]</scope>
</reference>
<dbReference type="Proteomes" id="UP001054945">
    <property type="component" value="Unassembled WGS sequence"/>
</dbReference>
<sequence length="75" mass="8010">MRSGQSERMANKAKIGSLSTLSGSLTLRHKTCADATELFTAAKSVPTTKDIVHPADGHQTALSPGMGRRNLCGRW</sequence>
<evidence type="ECO:0000313" key="3">
    <source>
        <dbReference type="Proteomes" id="UP001054945"/>
    </source>
</evidence>